<gene>
    <name evidence="1" type="ORF">A4R26_01005</name>
</gene>
<comment type="caution">
    <text evidence="1">The sequence shown here is derived from an EMBL/GenBank/DDBJ whole genome shotgun (WGS) entry which is preliminary data.</text>
</comment>
<proteinExistence type="predicted"/>
<sequence>MMKLLTPIVLIGVLILNTQCGPTIRITENDKDQLDPNFAGYTGTLLVIKNRDNNRYNSFDRYTIKGLRKYYKGDFIIIREKDLSKYSDLDKYRFLVRAIVIGHYGGNFNGRAVYDDKSHYYMKDRKTQKEYKTREYTGYMAMDQFPIAIEALRVSKQKEQ</sequence>
<reference evidence="2" key="1">
    <citation type="submission" date="2016-04" db="EMBL/GenBank/DDBJ databases">
        <authorList>
            <person name="Chen L."/>
            <person name="Zhuang W."/>
            <person name="Wang G."/>
        </authorList>
    </citation>
    <scope>NUCLEOTIDE SEQUENCE [LARGE SCALE GENOMIC DNA]</scope>
    <source>
        <strain evidence="2">208</strain>
    </source>
</reference>
<evidence type="ECO:0000313" key="2">
    <source>
        <dbReference type="Proteomes" id="UP000192276"/>
    </source>
</evidence>
<dbReference type="AlphaFoldDB" id="A0A1V9GD88"/>
<keyword evidence="2" id="KW-1185">Reference proteome</keyword>
<dbReference type="EMBL" id="LWBP01000001">
    <property type="protein sequence ID" value="OQP68418.1"/>
    <property type="molecule type" value="Genomic_DNA"/>
</dbReference>
<dbReference type="Proteomes" id="UP000192276">
    <property type="component" value="Unassembled WGS sequence"/>
</dbReference>
<protein>
    <submittedName>
        <fullName evidence="1">Uncharacterized protein</fullName>
    </submittedName>
</protein>
<dbReference type="RefSeq" id="WP_081158739.1">
    <property type="nucleotide sequence ID" value="NZ_LWBP01000001.1"/>
</dbReference>
<evidence type="ECO:0000313" key="1">
    <source>
        <dbReference type="EMBL" id="OQP68418.1"/>
    </source>
</evidence>
<accession>A0A1V9GD88</accession>
<organism evidence="1 2">
    <name type="scientific">Niastella populi</name>
    <dbReference type="NCBI Taxonomy" id="550983"/>
    <lineage>
        <taxon>Bacteria</taxon>
        <taxon>Pseudomonadati</taxon>
        <taxon>Bacteroidota</taxon>
        <taxon>Chitinophagia</taxon>
        <taxon>Chitinophagales</taxon>
        <taxon>Chitinophagaceae</taxon>
        <taxon>Niastella</taxon>
    </lineage>
</organism>
<name>A0A1V9GD88_9BACT</name>